<dbReference type="EMBL" id="CFOE01000349">
    <property type="protein sequence ID" value="CFE40571.1"/>
    <property type="molecule type" value="Genomic_DNA"/>
</dbReference>
<dbReference type="AlphaFoldDB" id="A0A654TAW3"/>
<evidence type="ECO:0000313" key="3">
    <source>
        <dbReference type="EMBL" id="CFE52145.1"/>
    </source>
</evidence>
<sequence length="69" mass="7388">MSCQTNTESPKEAPMESTTVPTITTAATTLRVMIIMMIKIKLIAATPAISRSYLAPSRISLNVAAVPPR</sequence>
<dbReference type="Proteomes" id="UP000039021">
    <property type="component" value="Unassembled WGS sequence"/>
</dbReference>
<reference evidence="5" key="2">
    <citation type="submission" date="2015-03" db="EMBL/GenBank/DDBJ databases">
        <authorList>
            <consortium name="Pathogen Informatics"/>
            <person name="Murphy D."/>
        </authorList>
    </citation>
    <scope>NUCLEOTIDE SEQUENCE</scope>
    <source>
        <strain evidence="5">N09902308</strain>
    </source>
</reference>
<evidence type="ECO:0000313" key="6">
    <source>
        <dbReference type="Proteomes" id="UP000039021"/>
    </source>
</evidence>
<gene>
    <name evidence="4" type="ORF">ERS007679_03948</name>
    <name evidence="2" type="ORF">ERS007681_02561</name>
    <name evidence="3" type="ORF">ERS007688_02048</name>
    <name evidence="5" type="ORF">ERS007739_00977</name>
</gene>
<protein>
    <submittedName>
        <fullName evidence="2">Uncharacterized protein</fullName>
    </submittedName>
</protein>
<evidence type="ECO:0000256" key="1">
    <source>
        <dbReference type="SAM" id="MobiDB-lite"/>
    </source>
</evidence>
<dbReference type="EMBL" id="CSBK01000331">
    <property type="protein sequence ID" value="COX27214.1"/>
    <property type="molecule type" value="Genomic_DNA"/>
</dbReference>
<feature type="region of interest" description="Disordered" evidence="1">
    <location>
        <begin position="1"/>
        <end position="21"/>
    </location>
</feature>
<proteinExistence type="predicted"/>
<evidence type="ECO:0000313" key="8">
    <source>
        <dbReference type="Proteomes" id="UP000046947"/>
    </source>
</evidence>
<dbReference type="EMBL" id="CFOH01000309">
    <property type="protein sequence ID" value="CFE52145.1"/>
    <property type="molecule type" value="Genomic_DNA"/>
</dbReference>
<accession>A0A654TAW3</accession>
<evidence type="ECO:0000313" key="5">
    <source>
        <dbReference type="EMBL" id="COX27214.1"/>
    </source>
</evidence>
<dbReference type="Proteomes" id="UP000046947">
    <property type="component" value="Unassembled WGS sequence"/>
</dbReference>
<evidence type="ECO:0000313" key="4">
    <source>
        <dbReference type="EMBL" id="COW50389.1"/>
    </source>
</evidence>
<dbReference type="EMBL" id="CSAD01000841">
    <property type="protein sequence ID" value="COW50389.1"/>
    <property type="molecule type" value="Genomic_DNA"/>
</dbReference>
<evidence type="ECO:0000313" key="2">
    <source>
        <dbReference type="EMBL" id="CFE40571.1"/>
    </source>
</evidence>
<reference evidence="6 7" key="1">
    <citation type="submission" date="2015-03" db="EMBL/GenBank/DDBJ databases">
        <authorList>
            <consortium name="Pathogen Informatics"/>
        </authorList>
    </citation>
    <scope>NUCLEOTIDE SEQUENCE [LARGE SCALE GENOMIC DNA]</scope>
    <source>
        <strain evidence="4 7">G09801536</strain>
        <strain evidence="2 9">G09901357</strain>
        <strain evidence="3 8">H09601792</strain>
        <strain evidence="6">N09902308</strain>
    </source>
</reference>
<evidence type="ECO:0000313" key="9">
    <source>
        <dbReference type="Proteomes" id="UP000048289"/>
    </source>
</evidence>
<name>A0A654TAW3_MYCTX</name>
<organism evidence="2 9">
    <name type="scientific">Mycobacterium tuberculosis</name>
    <dbReference type="NCBI Taxonomy" id="1773"/>
    <lineage>
        <taxon>Bacteria</taxon>
        <taxon>Bacillati</taxon>
        <taxon>Actinomycetota</taxon>
        <taxon>Actinomycetes</taxon>
        <taxon>Mycobacteriales</taxon>
        <taxon>Mycobacteriaceae</taxon>
        <taxon>Mycobacterium</taxon>
        <taxon>Mycobacterium tuberculosis complex</taxon>
    </lineage>
</organism>
<dbReference type="Proteomes" id="UP000048289">
    <property type="component" value="Unassembled WGS sequence"/>
</dbReference>
<evidence type="ECO:0000313" key="7">
    <source>
        <dbReference type="Proteomes" id="UP000045842"/>
    </source>
</evidence>
<dbReference type="Proteomes" id="UP000045842">
    <property type="component" value="Unassembled WGS sequence"/>
</dbReference>